<dbReference type="PROSITE" id="PS52004">
    <property type="entry name" value="KS3_2"/>
    <property type="match status" value="1"/>
</dbReference>
<accession>A0A1T4KP84</accession>
<dbReference type="GO" id="GO:0005829">
    <property type="term" value="C:cytosol"/>
    <property type="evidence" value="ECO:0007669"/>
    <property type="project" value="TreeGrafter"/>
</dbReference>
<evidence type="ECO:0000256" key="10">
    <source>
        <dbReference type="ARBA" id="ARBA00023315"/>
    </source>
</evidence>
<dbReference type="NCBIfam" id="NF005589">
    <property type="entry name" value="PRK07314.1"/>
    <property type="match status" value="1"/>
</dbReference>
<evidence type="ECO:0000256" key="8">
    <source>
        <dbReference type="ARBA" id="ARBA00023098"/>
    </source>
</evidence>
<dbReference type="Pfam" id="PF02801">
    <property type="entry name" value="Ketoacyl-synt_C"/>
    <property type="match status" value="1"/>
</dbReference>
<dbReference type="Gene3D" id="3.40.47.10">
    <property type="match status" value="1"/>
</dbReference>
<evidence type="ECO:0000256" key="11">
    <source>
        <dbReference type="ARBA" id="ARBA00024006"/>
    </source>
</evidence>
<dbReference type="EMBL" id="FUWY01000001">
    <property type="protein sequence ID" value="SJZ44157.1"/>
    <property type="molecule type" value="Genomic_DNA"/>
</dbReference>
<evidence type="ECO:0000256" key="9">
    <source>
        <dbReference type="ARBA" id="ARBA00023160"/>
    </source>
</evidence>
<comment type="pathway">
    <text evidence="1 14">Lipid metabolism; fatty acid biosynthesis.</text>
</comment>
<keyword evidence="7" id="KW-0276">Fatty acid metabolism</keyword>
<evidence type="ECO:0000256" key="12">
    <source>
        <dbReference type="ARBA" id="ARBA00047318"/>
    </source>
</evidence>
<keyword evidence="6 14" id="KW-0808">Transferase</keyword>
<reference evidence="19" key="1">
    <citation type="submission" date="2017-02" db="EMBL/GenBank/DDBJ databases">
        <authorList>
            <person name="Varghese N."/>
            <person name="Submissions S."/>
        </authorList>
    </citation>
    <scope>NUCLEOTIDE SEQUENCE [LARGE SCALE GENOMIC DNA]</scope>
    <source>
        <strain evidence="19">ATCC 25662</strain>
    </source>
</reference>
<keyword evidence="5 14" id="KW-0444">Lipid biosynthesis</keyword>
<dbReference type="EC" id="2.3.1.179" evidence="3 14"/>
<dbReference type="InterPro" id="IPR017568">
    <property type="entry name" value="3-oxoacyl-ACP_synth-2"/>
</dbReference>
<dbReference type="SMART" id="SM00825">
    <property type="entry name" value="PKS_KS"/>
    <property type="match status" value="1"/>
</dbReference>
<evidence type="ECO:0000313" key="18">
    <source>
        <dbReference type="EMBL" id="SJZ44157.1"/>
    </source>
</evidence>
<sequence length="408" mass="43769">MKRRVVITGMGVVSPIGNTVEEVKQAIMDGKCGIGPITAFDTTDYRVKLAAEVKDLNMDQYFTARELKFNDRFTQFARIAAKQAIGEAKIDELDKDRIGIILGSGIGGLSSIENATKTLESRGPTRISPYFIPMSLINLAAGEIAIDHQIHGNVQCIVTACSSATDSIGLAYQRIRDGYEDVVVAGGCEASITPVGIGGFMAMRALCESTDPNRASIPFDKERNGFVMGEGAGILVLEELESAQKRGAKILGEVVGYGNTCDANHITAPAEQGEFATKAMRKAIEDAKINPSDINYVNAHGTSTNLNDKTESKAMNHCFGEHKPYVSSTKSMTGHLLGASGAIEGIISVLALANQFVPPTINHQNIDEECNVNLVLNKGIQAELNYAMSNSFGFGGHNASVVFKKWED</sequence>
<protein>
    <recommendedName>
        <fullName evidence="4 14">3-oxoacyl-[acyl-carrier-protein] synthase 2</fullName>
        <ecNumber evidence="3 14">2.3.1.179</ecNumber>
    </recommendedName>
</protein>
<dbReference type="PANTHER" id="PTHR11712:SF336">
    <property type="entry name" value="3-OXOACYL-[ACYL-CARRIER-PROTEIN] SYNTHASE, MITOCHONDRIAL"/>
    <property type="match status" value="1"/>
</dbReference>
<feature type="active site" description="For beta-ketoacyl synthase activity" evidence="15">
    <location>
        <position position="161"/>
    </location>
</feature>
<dbReference type="GO" id="GO:0006633">
    <property type="term" value="P:fatty acid biosynthetic process"/>
    <property type="evidence" value="ECO:0007669"/>
    <property type="project" value="UniProtKB-UniRule"/>
</dbReference>
<evidence type="ECO:0000256" key="6">
    <source>
        <dbReference type="ARBA" id="ARBA00022679"/>
    </source>
</evidence>
<comment type="catalytic activity">
    <reaction evidence="13 14">
        <text>a fatty acyl-[ACP] + malonyl-[ACP] + H(+) = a 3-oxoacyl-[ACP] + holo-[ACP] + CO2</text>
        <dbReference type="Rhea" id="RHEA:22836"/>
        <dbReference type="Rhea" id="RHEA-COMP:9623"/>
        <dbReference type="Rhea" id="RHEA-COMP:9685"/>
        <dbReference type="Rhea" id="RHEA-COMP:9916"/>
        <dbReference type="Rhea" id="RHEA-COMP:14125"/>
        <dbReference type="ChEBI" id="CHEBI:15378"/>
        <dbReference type="ChEBI" id="CHEBI:16526"/>
        <dbReference type="ChEBI" id="CHEBI:64479"/>
        <dbReference type="ChEBI" id="CHEBI:78449"/>
        <dbReference type="ChEBI" id="CHEBI:78776"/>
        <dbReference type="ChEBI" id="CHEBI:138651"/>
    </reaction>
</comment>
<comment type="function">
    <text evidence="11 14">Involved in the type II fatty acid elongation cycle. Catalyzes the elongation of a wide range of acyl-ACP by the addition of two carbons from malonyl-ACP to an acyl acceptor. Can efficiently catalyze the conversion of palmitoleoyl-ACP (cis-hexadec-9-enoyl-ACP) to cis-vaccenoyl-ACP (cis-octadec-11-enoyl-ACP), an essential step in the thermal regulation of fatty acid composition.</text>
</comment>
<dbReference type="NCBIfam" id="TIGR03150">
    <property type="entry name" value="fabF"/>
    <property type="match status" value="1"/>
</dbReference>
<evidence type="ECO:0000256" key="1">
    <source>
        <dbReference type="ARBA" id="ARBA00005194"/>
    </source>
</evidence>
<keyword evidence="8" id="KW-0443">Lipid metabolism</keyword>
<dbReference type="SUPFAM" id="SSF53901">
    <property type="entry name" value="Thiolase-like"/>
    <property type="match status" value="2"/>
</dbReference>
<dbReference type="Pfam" id="PF00109">
    <property type="entry name" value="ketoacyl-synt"/>
    <property type="match status" value="1"/>
</dbReference>
<name>A0A1T4KP84_9FIRM</name>
<dbReference type="PIRSF" id="PIRSF000447">
    <property type="entry name" value="KAS_II"/>
    <property type="match status" value="1"/>
</dbReference>
<evidence type="ECO:0000256" key="7">
    <source>
        <dbReference type="ARBA" id="ARBA00022832"/>
    </source>
</evidence>
<dbReference type="STRING" id="118967.SAMN02745191_0633"/>
<organism evidence="18 19">
    <name type="scientific">Anaerorhabdus furcosa</name>
    <dbReference type="NCBI Taxonomy" id="118967"/>
    <lineage>
        <taxon>Bacteria</taxon>
        <taxon>Bacillati</taxon>
        <taxon>Bacillota</taxon>
        <taxon>Erysipelotrichia</taxon>
        <taxon>Erysipelotrichales</taxon>
        <taxon>Erysipelotrichaceae</taxon>
        <taxon>Anaerorhabdus</taxon>
    </lineage>
</organism>
<gene>
    <name evidence="18" type="ORF">SAMN02745191_0633</name>
</gene>
<keyword evidence="19" id="KW-1185">Reference proteome</keyword>
<dbReference type="UniPathway" id="UPA00094"/>
<evidence type="ECO:0000256" key="15">
    <source>
        <dbReference type="PIRSR" id="PIRSR000447-1"/>
    </source>
</evidence>
<comment type="catalytic activity">
    <reaction evidence="12 14">
        <text>(9Z)-hexadecenoyl-[ACP] + malonyl-[ACP] + H(+) = 3-oxo-(11Z)-octadecenoyl-[ACP] + holo-[ACP] + CO2</text>
        <dbReference type="Rhea" id="RHEA:55040"/>
        <dbReference type="Rhea" id="RHEA-COMP:9623"/>
        <dbReference type="Rhea" id="RHEA-COMP:9685"/>
        <dbReference type="Rhea" id="RHEA-COMP:10800"/>
        <dbReference type="Rhea" id="RHEA-COMP:14074"/>
        <dbReference type="ChEBI" id="CHEBI:15378"/>
        <dbReference type="ChEBI" id="CHEBI:16526"/>
        <dbReference type="ChEBI" id="CHEBI:64479"/>
        <dbReference type="ChEBI" id="CHEBI:78449"/>
        <dbReference type="ChEBI" id="CHEBI:83989"/>
        <dbReference type="ChEBI" id="CHEBI:138538"/>
        <dbReference type="EC" id="2.3.1.179"/>
    </reaction>
</comment>
<dbReference type="AlphaFoldDB" id="A0A1T4KP84"/>
<keyword evidence="9 14" id="KW-0275">Fatty acid biosynthesis</keyword>
<dbReference type="Proteomes" id="UP000243297">
    <property type="component" value="Unassembled WGS sequence"/>
</dbReference>
<dbReference type="InterPro" id="IPR016039">
    <property type="entry name" value="Thiolase-like"/>
</dbReference>
<evidence type="ECO:0000256" key="2">
    <source>
        <dbReference type="ARBA" id="ARBA00008467"/>
    </source>
</evidence>
<dbReference type="InterPro" id="IPR000794">
    <property type="entry name" value="Beta-ketoacyl_synthase"/>
</dbReference>
<evidence type="ECO:0000256" key="13">
    <source>
        <dbReference type="ARBA" id="ARBA00047659"/>
    </source>
</evidence>
<evidence type="ECO:0000259" key="17">
    <source>
        <dbReference type="PROSITE" id="PS52004"/>
    </source>
</evidence>
<evidence type="ECO:0000256" key="14">
    <source>
        <dbReference type="PIRNR" id="PIRNR000447"/>
    </source>
</evidence>
<keyword evidence="10 14" id="KW-0012">Acyltransferase</keyword>
<dbReference type="PANTHER" id="PTHR11712">
    <property type="entry name" value="POLYKETIDE SYNTHASE-RELATED"/>
    <property type="match status" value="1"/>
</dbReference>
<evidence type="ECO:0000256" key="3">
    <source>
        <dbReference type="ARBA" id="ARBA00012356"/>
    </source>
</evidence>
<evidence type="ECO:0000256" key="16">
    <source>
        <dbReference type="RuleBase" id="RU003694"/>
    </source>
</evidence>
<evidence type="ECO:0000256" key="5">
    <source>
        <dbReference type="ARBA" id="ARBA00022516"/>
    </source>
</evidence>
<evidence type="ECO:0000313" key="19">
    <source>
        <dbReference type="Proteomes" id="UP000243297"/>
    </source>
</evidence>
<evidence type="ECO:0000256" key="4">
    <source>
        <dbReference type="ARBA" id="ARBA00014657"/>
    </source>
</evidence>
<dbReference type="FunFam" id="3.40.47.10:FF:000009">
    <property type="entry name" value="3-oxoacyl-[acyl-carrier-protein] synthase 2"/>
    <property type="match status" value="1"/>
</dbReference>
<dbReference type="CDD" id="cd00834">
    <property type="entry name" value="KAS_I_II"/>
    <property type="match status" value="1"/>
</dbReference>
<comment type="similarity">
    <text evidence="2 14 16">Belongs to the thiolase-like superfamily. Beta-ketoacyl-ACP synthases family.</text>
</comment>
<dbReference type="InterPro" id="IPR018201">
    <property type="entry name" value="Ketoacyl_synth_AS"/>
</dbReference>
<proteinExistence type="inferred from homology"/>
<dbReference type="InterPro" id="IPR020841">
    <property type="entry name" value="PKS_Beta-ketoAc_synthase_dom"/>
</dbReference>
<dbReference type="InterPro" id="IPR014031">
    <property type="entry name" value="Ketoacyl_synth_C"/>
</dbReference>
<dbReference type="InterPro" id="IPR014030">
    <property type="entry name" value="Ketoacyl_synth_N"/>
</dbReference>
<feature type="domain" description="Ketosynthase family 3 (KS3)" evidence="17">
    <location>
        <begin position="2"/>
        <end position="405"/>
    </location>
</feature>
<dbReference type="GO" id="GO:0004315">
    <property type="term" value="F:3-oxoacyl-[acyl-carrier-protein] synthase activity"/>
    <property type="evidence" value="ECO:0007669"/>
    <property type="project" value="UniProtKB-UniRule"/>
</dbReference>
<dbReference type="PROSITE" id="PS00606">
    <property type="entry name" value="KS3_1"/>
    <property type="match status" value="1"/>
</dbReference>
<dbReference type="RefSeq" id="WP_078711057.1">
    <property type="nucleotide sequence ID" value="NZ_FUWY01000001.1"/>
</dbReference>